<dbReference type="InterPro" id="IPR055414">
    <property type="entry name" value="LRR_R13L4/SHOC2-like"/>
</dbReference>
<evidence type="ECO:0000256" key="7">
    <source>
        <dbReference type="SAM" id="Coils"/>
    </source>
</evidence>
<protein>
    <submittedName>
        <fullName evidence="12">Uncharacterized protein</fullName>
    </submittedName>
</protein>
<reference evidence="12 13" key="1">
    <citation type="journal article" date="2005" name="PLoS Biol.">
        <title>The genomes of Oryza sativa: a history of duplications.</title>
        <authorList>
            <person name="Yu J."/>
            <person name="Wang J."/>
            <person name="Lin W."/>
            <person name="Li S."/>
            <person name="Li H."/>
            <person name="Zhou J."/>
            <person name="Ni P."/>
            <person name="Dong W."/>
            <person name="Hu S."/>
            <person name="Zeng C."/>
            <person name="Zhang J."/>
            <person name="Zhang Y."/>
            <person name="Li R."/>
            <person name="Xu Z."/>
            <person name="Li S."/>
            <person name="Li X."/>
            <person name="Zheng H."/>
            <person name="Cong L."/>
            <person name="Lin L."/>
            <person name="Yin J."/>
            <person name="Geng J."/>
            <person name="Li G."/>
            <person name="Shi J."/>
            <person name="Liu J."/>
            <person name="Lv H."/>
            <person name="Li J."/>
            <person name="Wang J."/>
            <person name="Deng Y."/>
            <person name="Ran L."/>
            <person name="Shi X."/>
            <person name="Wang X."/>
            <person name="Wu Q."/>
            <person name="Li C."/>
            <person name="Ren X."/>
            <person name="Wang J."/>
            <person name="Wang X."/>
            <person name="Li D."/>
            <person name="Liu D."/>
            <person name="Zhang X."/>
            <person name="Ji Z."/>
            <person name="Zhao W."/>
            <person name="Sun Y."/>
            <person name="Zhang Z."/>
            <person name="Bao J."/>
            <person name="Han Y."/>
            <person name="Dong L."/>
            <person name="Ji J."/>
            <person name="Chen P."/>
            <person name="Wu S."/>
            <person name="Liu J."/>
            <person name="Xiao Y."/>
            <person name="Bu D."/>
            <person name="Tan J."/>
            <person name="Yang L."/>
            <person name="Ye C."/>
            <person name="Zhang J."/>
            <person name="Xu J."/>
            <person name="Zhou Y."/>
            <person name="Yu Y."/>
            <person name="Zhang B."/>
            <person name="Zhuang S."/>
            <person name="Wei H."/>
            <person name="Liu B."/>
            <person name="Lei M."/>
            <person name="Yu H."/>
            <person name="Li Y."/>
            <person name="Xu H."/>
            <person name="Wei S."/>
            <person name="He X."/>
            <person name="Fang L."/>
            <person name="Zhang Z."/>
            <person name="Zhang Y."/>
            <person name="Huang X."/>
            <person name="Su Z."/>
            <person name="Tong W."/>
            <person name="Li J."/>
            <person name="Tong Z."/>
            <person name="Li S."/>
            <person name="Ye J."/>
            <person name="Wang L."/>
            <person name="Fang L."/>
            <person name="Lei T."/>
            <person name="Chen C."/>
            <person name="Chen H."/>
            <person name="Xu Z."/>
            <person name="Li H."/>
            <person name="Huang H."/>
            <person name="Zhang F."/>
            <person name="Xu H."/>
            <person name="Li N."/>
            <person name="Zhao C."/>
            <person name="Li S."/>
            <person name="Dong L."/>
            <person name="Huang Y."/>
            <person name="Li L."/>
            <person name="Xi Y."/>
            <person name="Qi Q."/>
            <person name="Li W."/>
            <person name="Zhang B."/>
            <person name="Hu W."/>
            <person name="Zhang Y."/>
            <person name="Tian X."/>
            <person name="Jiao Y."/>
            <person name="Liang X."/>
            <person name="Jin J."/>
            <person name="Gao L."/>
            <person name="Zheng W."/>
            <person name="Hao B."/>
            <person name="Liu S."/>
            <person name="Wang W."/>
            <person name="Yuan L."/>
            <person name="Cao M."/>
            <person name="McDermott J."/>
            <person name="Samudrala R."/>
            <person name="Wang J."/>
            <person name="Wong G.K."/>
            <person name="Yang H."/>
        </authorList>
    </citation>
    <scope>NUCLEOTIDE SEQUENCE [LARGE SCALE GENOMIC DNA]</scope>
    <source>
        <strain evidence="13">cv. 93-11</strain>
    </source>
</reference>
<evidence type="ECO:0000256" key="5">
    <source>
        <dbReference type="ARBA" id="ARBA00022821"/>
    </source>
</evidence>
<dbReference type="PANTHER" id="PTHR23155:SF983">
    <property type="entry name" value="NB-ARC DOMAIN CONTAINING PROTEIN, EXPRESSED"/>
    <property type="match status" value="1"/>
</dbReference>
<keyword evidence="4" id="KW-0547">Nucleotide-binding</keyword>
<feature type="domain" description="NB-ARC" evidence="9">
    <location>
        <begin position="183"/>
        <end position="325"/>
    </location>
</feature>
<dbReference type="Gramene" id="BGIOSGA037237-TA">
    <property type="protein sequence ID" value="BGIOSGA037237-PA"/>
    <property type="gene ID" value="BGIOSGA037237"/>
</dbReference>
<keyword evidence="2" id="KW-0433">Leucine-rich repeat</keyword>
<dbReference type="Gene3D" id="1.20.5.4130">
    <property type="match status" value="1"/>
</dbReference>
<evidence type="ECO:0000256" key="4">
    <source>
        <dbReference type="ARBA" id="ARBA00022741"/>
    </source>
</evidence>
<dbReference type="Gene3D" id="3.40.50.300">
    <property type="entry name" value="P-loop containing nucleotide triphosphate hydrolases"/>
    <property type="match status" value="1"/>
</dbReference>
<dbReference type="EMBL" id="CM000137">
    <property type="protein sequence ID" value="EEC69094.1"/>
    <property type="molecule type" value="Genomic_DNA"/>
</dbReference>
<evidence type="ECO:0000313" key="12">
    <source>
        <dbReference type="EMBL" id="EEC69094.1"/>
    </source>
</evidence>
<evidence type="ECO:0000256" key="1">
    <source>
        <dbReference type="ARBA" id="ARBA00008894"/>
    </source>
</evidence>
<dbReference type="Pfam" id="PF23598">
    <property type="entry name" value="LRR_14"/>
    <property type="match status" value="1"/>
</dbReference>
<organism evidence="12 13">
    <name type="scientific">Oryza sativa subsp. indica</name>
    <name type="common">Rice</name>
    <dbReference type="NCBI Taxonomy" id="39946"/>
    <lineage>
        <taxon>Eukaryota</taxon>
        <taxon>Viridiplantae</taxon>
        <taxon>Streptophyta</taxon>
        <taxon>Embryophyta</taxon>
        <taxon>Tracheophyta</taxon>
        <taxon>Spermatophyta</taxon>
        <taxon>Magnoliopsida</taxon>
        <taxon>Liliopsida</taxon>
        <taxon>Poales</taxon>
        <taxon>Poaceae</taxon>
        <taxon>BOP clade</taxon>
        <taxon>Oryzoideae</taxon>
        <taxon>Oryzeae</taxon>
        <taxon>Oryzinae</taxon>
        <taxon>Oryza</taxon>
        <taxon>Oryza sativa</taxon>
    </lineage>
</organism>
<gene>
    <name evidence="12" type="ORF">OsI_37991</name>
</gene>
<comment type="similarity">
    <text evidence="1">Belongs to the disease resistance NB-LRR family.</text>
</comment>
<keyword evidence="3" id="KW-0677">Repeat</keyword>
<feature type="region of interest" description="Disordered" evidence="8">
    <location>
        <begin position="1036"/>
        <end position="1061"/>
    </location>
</feature>
<sequence>MEQSAATAFTKCVVGKLLEVLDTRYKMLRDLSHESASMQNDLLLLAAFMDDQLRRSSSSPAAERPTAVLRAYTELMRELTHDMEDSIERFLHRVAPRDDHGGAGAPSWPRRAARWVATLRTRLRFAAEIRKLKTRLEDETKRLRNAVEAAAAAGGGGHSSATPALAAAAPRGGHVEPNPVGMEKPIEHLVQLLDEAGAGGGPQQLRVIAIVGFRGSGKTTLARAVYSRSGRQFRERAWVDASRWTDVGDLLADIVRQVCLGEYDVSESHEENLRNRLKNKRYLIVLDDISMEQWNAIESIFENNGRGSRVIVTTAILSVANSCTAYKSGANGGCCIRRHGCVYKMQTLGEAHAKELALGGGSDQRPPELEHGSATLMAKCDGLPLALVSVANHLRCLGNLTGRHCADLCHLLGSLLLDERNVPRLAGTAAAADSFARLRRVLMDSYAGLPDYAARTCLLYLAVFPNDGRRLKRSVLVRRWLAEGYARGGEDVLGNSTDVDVADGHFRSFVDQSIIVAHPADDDDDDDHRTRRCRTHGIVHEFVLHKSIAESFIFSSRAPPRRKRVRHLSIQGGGGNTTTAALSTTDLSCVRSLTVFGDGGDAVSNLRKCKLLRVLDLEQCTTALSDDHLADICKLWNLRYLSIGMSSNVTMLPDKIRRLKLLETIHLSKTKVTMLPLQVVGLPCLAHLVGKFKLLLPDQRGKKTVVISNELEKLAKKSNLQTLAGFVADESQQAFPQLMRHMRKLIKVKIWCEFGGEESDSVSTTATDHLADAIRSYIEAPKVEETDARSLSIDMEQCSKQLIRSCHGESKLLHSLKPPCRSYLTSLKLHGDLFRLHGLISMLKNLYELCLSSTTTTLTRDLVSAIGGLPLLLRLKLVANHIEHFAIGAGEFRSLQHLLLVVHRQNPILLPKIEEGALPQLVSLELLCKHLRGLSGIQIRHLQRLKEVALDSRVSEGTKREWEAEARRHPNRPSILLLKNRYSTVLPDDTDRLDDQMDGELAREKSAPDDDAGNQEQIVEVESESSAFQLANSTMNNSVAGKESTADDADEEGLGSTNAVPMEQINSTGSINETEVSNRGKFTMSYFEDCCPYHEVINYKFGTYYVNSTAFEILFN</sequence>
<dbReference type="STRING" id="39946.B8BP46"/>
<dbReference type="InterPro" id="IPR041118">
    <property type="entry name" value="Rx_N"/>
</dbReference>
<keyword evidence="13" id="KW-1185">Reference proteome</keyword>
<evidence type="ECO:0000256" key="6">
    <source>
        <dbReference type="ARBA" id="ARBA00023054"/>
    </source>
</evidence>
<dbReference type="InterPro" id="IPR036388">
    <property type="entry name" value="WH-like_DNA-bd_sf"/>
</dbReference>
<evidence type="ECO:0000259" key="9">
    <source>
        <dbReference type="Pfam" id="PF00931"/>
    </source>
</evidence>
<dbReference type="InterPro" id="IPR002182">
    <property type="entry name" value="NB-ARC"/>
</dbReference>
<dbReference type="PANTHER" id="PTHR23155">
    <property type="entry name" value="DISEASE RESISTANCE PROTEIN RP"/>
    <property type="match status" value="1"/>
</dbReference>
<dbReference type="PRINTS" id="PR00364">
    <property type="entry name" value="DISEASERSIST"/>
</dbReference>
<dbReference type="InterPro" id="IPR027417">
    <property type="entry name" value="P-loop_NTPase"/>
</dbReference>
<name>B8BP46_ORYSI</name>
<dbReference type="HOGENOM" id="CLU_000837_25_2_1"/>
<keyword evidence="5" id="KW-0611">Plant defense</keyword>
<dbReference type="GO" id="GO:0098542">
    <property type="term" value="P:defense response to other organism"/>
    <property type="evidence" value="ECO:0007669"/>
    <property type="project" value="TreeGrafter"/>
</dbReference>
<dbReference type="SUPFAM" id="SSF52058">
    <property type="entry name" value="L domain-like"/>
    <property type="match status" value="1"/>
</dbReference>
<evidence type="ECO:0000313" key="13">
    <source>
        <dbReference type="Proteomes" id="UP000007015"/>
    </source>
</evidence>
<dbReference type="Gene3D" id="3.80.10.10">
    <property type="entry name" value="Ribonuclease Inhibitor"/>
    <property type="match status" value="2"/>
</dbReference>
<dbReference type="Proteomes" id="UP000007015">
    <property type="component" value="Chromosome 12"/>
</dbReference>
<feature type="domain" description="Disease resistance N-terminal" evidence="10">
    <location>
        <begin position="12"/>
        <end position="100"/>
    </location>
</feature>
<dbReference type="AlphaFoldDB" id="B8BP46"/>
<evidence type="ECO:0000256" key="3">
    <source>
        <dbReference type="ARBA" id="ARBA00022737"/>
    </source>
</evidence>
<dbReference type="Pfam" id="PF00931">
    <property type="entry name" value="NB-ARC"/>
    <property type="match status" value="1"/>
</dbReference>
<dbReference type="InterPro" id="IPR032675">
    <property type="entry name" value="LRR_dom_sf"/>
</dbReference>
<evidence type="ECO:0000256" key="8">
    <source>
        <dbReference type="SAM" id="MobiDB-lite"/>
    </source>
</evidence>
<dbReference type="Gene3D" id="1.10.10.10">
    <property type="entry name" value="Winged helix-like DNA-binding domain superfamily/Winged helix DNA-binding domain"/>
    <property type="match status" value="1"/>
</dbReference>
<dbReference type="SUPFAM" id="SSF52540">
    <property type="entry name" value="P-loop containing nucleoside triphosphate hydrolases"/>
    <property type="match status" value="1"/>
</dbReference>
<accession>B8BP46</accession>
<keyword evidence="6 7" id="KW-0175">Coiled coil</keyword>
<proteinExistence type="inferred from homology"/>
<dbReference type="Pfam" id="PF18052">
    <property type="entry name" value="Rx_N"/>
    <property type="match status" value="1"/>
</dbReference>
<evidence type="ECO:0000259" key="10">
    <source>
        <dbReference type="Pfam" id="PF18052"/>
    </source>
</evidence>
<evidence type="ECO:0000259" key="11">
    <source>
        <dbReference type="Pfam" id="PF23598"/>
    </source>
</evidence>
<feature type="domain" description="Disease resistance R13L4/SHOC-2-like LRR" evidence="11">
    <location>
        <begin position="590"/>
        <end position="975"/>
    </location>
</feature>
<dbReference type="OMA" id="SCHGESK"/>
<dbReference type="InterPro" id="IPR044974">
    <property type="entry name" value="Disease_R_plants"/>
</dbReference>
<evidence type="ECO:0000256" key="2">
    <source>
        <dbReference type="ARBA" id="ARBA00022614"/>
    </source>
</evidence>
<feature type="coiled-coil region" evidence="7">
    <location>
        <begin position="126"/>
        <end position="153"/>
    </location>
</feature>
<dbReference type="GO" id="GO:0043531">
    <property type="term" value="F:ADP binding"/>
    <property type="evidence" value="ECO:0007669"/>
    <property type="project" value="InterPro"/>
</dbReference>